<evidence type="ECO:0000256" key="1">
    <source>
        <dbReference type="SAM" id="SignalP"/>
    </source>
</evidence>
<proteinExistence type="predicted"/>
<accession>A0A7J7MDL4</accession>
<protein>
    <submittedName>
        <fullName evidence="2">Uncharacterized protein</fullName>
    </submittedName>
</protein>
<comment type="caution">
    <text evidence="2">The sequence shown here is derived from an EMBL/GenBank/DDBJ whole genome shotgun (WGS) entry which is preliminary data.</text>
</comment>
<evidence type="ECO:0000313" key="3">
    <source>
        <dbReference type="Proteomes" id="UP000541444"/>
    </source>
</evidence>
<keyword evidence="1" id="KW-0732">Signal</keyword>
<feature type="chain" id="PRO_5029598543" evidence="1">
    <location>
        <begin position="20"/>
        <end position="51"/>
    </location>
</feature>
<sequence>MRFIVVLLIASLFADKADSELSFMPGITCIHALHIRLKFAPRNIVIPTTSR</sequence>
<name>A0A7J7MDL4_9MAGN</name>
<dbReference type="AlphaFoldDB" id="A0A7J7MDL4"/>
<gene>
    <name evidence="2" type="ORF">GIB67_038159</name>
</gene>
<organism evidence="2 3">
    <name type="scientific">Kingdonia uniflora</name>
    <dbReference type="NCBI Taxonomy" id="39325"/>
    <lineage>
        <taxon>Eukaryota</taxon>
        <taxon>Viridiplantae</taxon>
        <taxon>Streptophyta</taxon>
        <taxon>Embryophyta</taxon>
        <taxon>Tracheophyta</taxon>
        <taxon>Spermatophyta</taxon>
        <taxon>Magnoliopsida</taxon>
        <taxon>Ranunculales</taxon>
        <taxon>Circaeasteraceae</taxon>
        <taxon>Kingdonia</taxon>
    </lineage>
</organism>
<keyword evidence="3" id="KW-1185">Reference proteome</keyword>
<dbReference type="Proteomes" id="UP000541444">
    <property type="component" value="Unassembled WGS sequence"/>
</dbReference>
<evidence type="ECO:0000313" key="2">
    <source>
        <dbReference type="EMBL" id="KAF6152828.1"/>
    </source>
</evidence>
<feature type="signal peptide" evidence="1">
    <location>
        <begin position="1"/>
        <end position="19"/>
    </location>
</feature>
<dbReference type="EMBL" id="JACGCM010001607">
    <property type="protein sequence ID" value="KAF6152828.1"/>
    <property type="molecule type" value="Genomic_DNA"/>
</dbReference>
<reference evidence="2 3" key="1">
    <citation type="journal article" date="2020" name="IScience">
        <title>Genome Sequencing of the Endangered Kingdonia uniflora (Circaeasteraceae, Ranunculales) Reveals Potential Mechanisms of Evolutionary Specialization.</title>
        <authorList>
            <person name="Sun Y."/>
            <person name="Deng T."/>
            <person name="Zhang A."/>
            <person name="Moore M.J."/>
            <person name="Landis J.B."/>
            <person name="Lin N."/>
            <person name="Zhang H."/>
            <person name="Zhang X."/>
            <person name="Huang J."/>
            <person name="Zhang X."/>
            <person name="Sun H."/>
            <person name="Wang H."/>
        </authorList>
    </citation>
    <scope>NUCLEOTIDE SEQUENCE [LARGE SCALE GENOMIC DNA]</scope>
    <source>
        <strain evidence="2">TB1705</strain>
        <tissue evidence="2">Leaf</tissue>
    </source>
</reference>